<keyword evidence="1" id="KW-0489">Methyltransferase</keyword>
<dbReference type="GO" id="GO:0032259">
    <property type="term" value="P:methylation"/>
    <property type="evidence" value="ECO:0007669"/>
    <property type="project" value="UniProtKB-KW"/>
</dbReference>
<evidence type="ECO:0000313" key="2">
    <source>
        <dbReference type="Proteomes" id="UP000297693"/>
    </source>
</evidence>
<evidence type="ECO:0000313" key="1">
    <source>
        <dbReference type="EMBL" id="TGL63070.1"/>
    </source>
</evidence>
<dbReference type="EMBL" id="RQGD01000005">
    <property type="protein sequence ID" value="TGL63070.1"/>
    <property type="molecule type" value="Genomic_DNA"/>
</dbReference>
<gene>
    <name evidence="1" type="ORF">EHQ58_01060</name>
</gene>
<dbReference type="Proteomes" id="UP000297693">
    <property type="component" value="Unassembled WGS sequence"/>
</dbReference>
<dbReference type="SUPFAM" id="SSF53335">
    <property type="entry name" value="S-adenosyl-L-methionine-dependent methyltransferases"/>
    <property type="match status" value="1"/>
</dbReference>
<organism evidence="1 2">
    <name type="scientific">Leptospira ognonensis</name>
    <dbReference type="NCBI Taxonomy" id="2484945"/>
    <lineage>
        <taxon>Bacteria</taxon>
        <taxon>Pseudomonadati</taxon>
        <taxon>Spirochaetota</taxon>
        <taxon>Spirochaetia</taxon>
        <taxon>Leptospirales</taxon>
        <taxon>Leptospiraceae</taxon>
        <taxon>Leptospira</taxon>
    </lineage>
</organism>
<dbReference type="GO" id="GO:0008168">
    <property type="term" value="F:methyltransferase activity"/>
    <property type="evidence" value="ECO:0007669"/>
    <property type="project" value="UniProtKB-KW"/>
</dbReference>
<reference evidence="1" key="1">
    <citation type="journal article" date="2019" name="PLoS Negl. Trop. Dis.">
        <title>Revisiting the worldwide diversity of Leptospira species in the environment.</title>
        <authorList>
            <person name="Vincent A.T."/>
            <person name="Schiettekatte O."/>
            <person name="Bourhy P."/>
            <person name="Veyrier F.J."/>
            <person name="Picardeau M."/>
        </authorList>
    </citation>
    <scope>NUCLEOTIDE SEQUENCE [LARGE SCALE GENOMIC DNA]</scope>
    <source>
        <strain evidence="1">201702476</strain>
    </source>
</reference>
<dbReference type="RefSeq" id="WP_167883495.1">
    <property type="nucleotide sequence ID" value="NZ_RQGD01000005.1"/>
</dbReference>
<protein>
    <submittedName>
        <fullName evidence="1">Class I SAM-dependent methyltransferase</fullName>
    </submittedName>
</protein>
<dbReference type="Gene3D" id="3.40.50.150">
    <property type="entry name" value="Vaccinia Virus protein VP39"/>
    <property type="match status" value="1"/>
</dbReference>
<dbReference type="AlphaFoldDB" id="A0A4V3JSA8"/>
<proteinExistence type="predicted"/>
<keyword evidence="1" id="KW-0808">Transferase</keyword>
<comment type="caution">
    <text evidence="1">The sequence shown here is derived from an EMBL/GenBank/DDBJ whole genome shotgun (WGS) entry which is preliminary data.</text>
</comment>
<sequence>MMNANFWNERYSTDEFVYGKSPNHFFAKSIQDLTPSKMLLPCEGEGRNAVYASTLGWKVQAFDQSVAGKQKCDRLATEFQTIVDYQISDALHFEFLPNAYECIGLIYAHFPPEIRTDIHRKIVTSLKLGGKLILEAFEPQQLENESGGPKQANMLYSTDMLKEDFNNLKIETLEVAVIELDEGAHHQGKANVIRLIAERV</sequence>
<dbReference type="InterPro" id="IPR029063">
    <property type="entry name" value="SAM-dependent_MTases_sf"/>
</dbReference>
<keyword evidence="2" id="KW-1185">Reference proteome</keyword>
<accession>A0A4V3JSA8</accession>
<name>A0A4V3JSA8_9LEPT</name>